<evidence type="ECO:0000256" key="6">
    <source>
        <dbReference type="SAM" id="Phobius"/>
    </source>
</evidence>
<organism evidence="8 9">
    <name type="scientific">Terriglobus albidus</name>
    <dbReference type="NCBI Taxonomy" id="1592106"/>
    <lineage>
        <taxon>Bacteria</taxon>
        <taxon>Pseudomonadati</taxon>
        <taxon>Acidobacteriota</taxon>
        <taxon>Terriglobia</taxon>
        <taxon>Terriglobales</taxon>
        <taxon>Acidobacteriaceae</taxon>
        <taxon>Terriglobus</taxon>
    </lineage>
</organism>
<evidence type="ECO:0000256" key="1">
    <source>
        <dbReference type="ARBA" id="ARBA00004651"/>
    </source>
</evidence>
<feature type="transmembrane region" description="Helical" evidence="6">
    <location>
        <begin position="43"/>
        <end position="66"/>
    </location>
</feature>
<feature type="transmembrane region" description="Helical" evidence="6">
    <location>
        <begin position="120"/>
        <end position="141"/>
    </location>
</feature>
<evidence type="ECO:0008006" key="10">
    <source>
        <dbReference type="Google" id="ProtNLM"/>
    </source>
</evidence>
<evidence type="ECO:0000313" key="9">
    <source>
        <dbReference type="Proteomes" id="UP000321820"/>
    </source>
</evidence>
<dbReference type="EMBL" id="CP042806">
    <property type="protein sequence ID" value="QEE29805.1"/>
    <property type="molecule type" value="Genomic_DNA"/>
</dbReference>
<keyword evidence="5 6" id="KW-0472">Membrane</keyword>
<dbReference type="Pfam" id="PF01810">
    <property type="entry name" value="LysE"/>
    <property type="match status" value="1"/>
</dbReference>
<name>A0A5B9EFE0_9BACT</name>
<dbReference type="AlphaFoldDB" id="A0A5B9EFE0"/>
<dbReference type="RefSeq" id="WP_147649075.1">
    <property type="nucleotide sequence ID" value="NZ_CP042806.1"/>
</dbReference>
<comment type="subcellular location">
    <subcellularLocation>
        <location evidence="1">Cell membrane</location>
        <topology evidence="1">Multi-pass membrane protein</topology>
    </subcellularLocation>
</comment>
<sequence>MHYAAALLALAGVHLLAVASPGPAFVATMRVSMQHRRPVAAAHGFGLGFAAFLWGAAAVFGVQIILAKAEWLYRIMQFAGGIYLCYIGVQSWRHAKSKTSNGAISAAPDMSAGTAFLRGLTLNLANPKVIVFFASIFTAVLQPSWPLWLRGIVLAIVFVDEAGYYIGLSLLLSTQKAQAAYRRAKTGIERTAGTAMFMFGGKLIYSATSKG</sequence>
<proteinExistence type="predicted"/>
<evidence type="ECO:0000256" key="2">
    <source>
        <dbReference type="ARBA" id="ARBA00022475"/>
    </source>
</evidence>
<evidence type="ECO:0000256" key="4">
    <source>
        <dbReference type="ARBA" id="ARBA00022989"/>
    </source>
</evidence>
<feature type="chain" id="PRO_5022875972" description="LysE family translocator" evidence="7">
    <location>
        <begin position="20"/>
        <end position="211"/>
    </location>
</feature>
<feature type="transmembrane region" description="Helical" evidence="6">
    <location>
        <begin position="147"/>
        <end position="173"/>
    </location>
</feature>
<feature type="signal peptide" evidence="7">
    <location>
        <begin position="1"/>
        <end position="19"/>
    </location>
</feature>
<keyword evidence="3 6" id="KW-0812">Transmembrane</keyword>
<keyword evidence="9" id="KW-1185">Reference proteome</keyword>
<reference evidence="8 9" key="1">
    <citation type="submission" date="2019-08" db="EMBL/GenBank/DDBJ databases">
        <title>Complete genome sequence of Terriglobus albidus strain ORNL.</title>
        <authorList>
            <person name="Podar M."/>
        </authorList>
    </citation>
    <scope>NUCLEOTIDE SEQUENCE [LARGE SCALE GENOMIC DNA]</scope>
    <source>
        <strain evidence="8 9">ORNL</strain>
    </source>
</reference>
<dbReference type="PANTHER" id="PTHR30086">
    <property type="entry name" value="ARGININE EXPORTER PROTEIN ARGO"/>
    <property type="match status" value="1"/>
</dbReference>
<keyword evidence="4 6" id="KW-1133">Transmembrane helix</keyword>
<dbReference type="PANTHER" id="PTHR30086:SF19">
    <property type="entry name" value="THREONINE EFFLUX PROTEIN"/>
    <property type="match status" value="1"/>
</dbReference>
<evidence type="ECO:0000256" key="5">
    <source>
        <dbReference type="ARBA" id="ARBA00023136"/>
    </source>
</evidence>
<keyword evidence="2" id="KW-1003">Cell membrane</keyword>
<dbReference type="GO" id="GO:0015171">
    <property type="term" value="F:amino acid transmembrane transporter activity"/>
    <property type="evidence" value="ECO:0007669"/>
    <property type="project" value="TreeGrafter"/>
</dbReference>
<evidence type="ECO:0000256" key="7">
    <source>
        <dbReference type="SAM" id="SignalP"/>
    </source>
</evidence>
<dbReference type="GO" id="GO:0005886">
    <property type="term" value="C:plasma membrane"/>
    <property type="evidence" value="ECO:0007669"/>
    <property type="project" value="UniProtKB-SubCell"/>
</dbReference>
<dbReference type="InterPro" id="IPR001123">
    <property type="entry name" value="LeuE-type"/>
</dbReference>
<gene>
    <name evidence="8" type="ORF">FTW19_18535</name>
</gene>
<protein>
    <recommendedName>
        <fullName evidence="10">LysE family translocator</fullName>
    </recommendedName>
</protein>
<dbReference type="KEGG" id="talb:FTW19_18535"/>
<accession>A0A5B9EFE0</accession>
<evidence type="ECO:0000313" key="8">
    <source>
        <dbReference type="EMBL" id="QEE29805.1"/>
    </source>
</evidence>
<keyword evidence="7" id="KW-0732">Signal</keyword>
<evidence type="ECO:0000256" key="3">
    <source>
        <dbReference type="ARBA" id="ARBA00022692"/>
    </source>
</evidence>
<dbReference type="OrthoDB" id="198428at2"/>
<dbReference type="Proteomes" id="UP000321820">
    <property type="component" value="Chromosome"/>
</dbReference>